<organism evidence="3 4">
    <name type="scientific">Fusarium solani</name>
    <name type="common">Filamentous fungus</name>
    <dbReference type="NCBI Taxonomy" id="169388"/>
    <lineage>
        <taxon>Eukaryota</taxon>
        <taxon>Fungi</taxon>
        <taxon>Dikarya</taxon>
        <taxon>Ascomycota</taxon>
        <taxon>Pezizomycotina</taxon>
        <taxon>Sordariomycetes</taxon>
        <taxon>Hypocreomycetidae</taxon>
        <taxon>Hypocreales</taxon>
        <taxon>Nectriaceae</taxon>
        <taxon>Fusarium</taxon>
        <taxon>Fusarium solani species complex</taxon>
    </lineage>
</organism>
<sequence>MAIIGEFPPFKLCALCKGIFPSADDPNVNDNIQSQIWANDEGYRFTRTRKEIERGAMESCEFCTDIVQNDGAYKQDSSPDRQNETIGQEDDYKRSANETEAESEQESEFGSQSEEAEEGPDYIAMFSGPRAGWFPPMEERLEFRIKFHSEDKHLAVYDSNDLLIGRRWCLHTTPDNPASKLIHAQATLAEFGSDQTFGAVRQWLGECVESHPECPGDAPKELPTRLIMVSPLGVDVSARLCETLGKTGQYCALSYCWGGDQVHKTTREKYAAYLQELPYEELPQTIRDAFQVARSVGVRYIWIDSLCIVQDEKEDVAREMAKMFQIYFNSCFTISAASALTCRDGFLKRLSVNDTGLFFLPIRVDKSTKGSVLLCREGPYWAMIGAYPQPINDRAWTLQEAMLTPRLLIFTGMDVIWKCQAGFKPEIAEHPRAVNEIHIENLYGPPNESRWFPALVDCGYNFISIGGDEGRPSRSGDGLEVMQEQWCLLVENYTKRHLTVATDKLPGISAIARLLAPRLKSDYLAGLWRQNLVFDLMWSIHRFPRPEACKSGSPSWSWASVQGTIEYVGRRLVDSAAEAISCSVDLAYPQDPYGAVTGGVLEIRGHLTQVSKEDLHREHGRIDYKMDSIGVSPNLRSCKGKQSPALWCLTLGYGKGMMGGWFYSLILVKEPGWDNRYRRVGFLETDAVWSPEGREDFQKQTITII</sequence>
<evidence type="ECO:0000256" key="1">
    <source>
        <dbReference type="SAM" id="MobiDB-lite"/>
    </source>
</evidence>
<gene>
    <name evidence="3" type="ORF">B0J15DRAFT_523486</name>
</gene>
<name>A0A9P9KNS3_FUSSL</name>
<comment type="caution">
    <text evidence="3">The sequence shown here is derived from an EMBL/GenBank/DDBJ whole genome shotgun (WGS) entry which is preliminary data.</text>
</comment>
<accession>A0A9P9KNS3</accession>
<dbReference type="PANTHER" id="PTHR33112:SF16">
    <property type="entry name" value="HETEROKARYON INCOMPATIBILITY DOMAIN-CONTAINING PROTEIN"/>
    <property type="match status" value="1"/>
</dbReference>
<dbReference type="AlphaFoldDB" id="A0A9P9KNS3"/>
<dbReference type="PANTHER" id="PTHR33112">
    <property type="entry name" value="DOMAIN PROTEIN, PUTATIVE-RELATED"/>
    <property type="match status" value="1"/>
</dbReference>
<dbReference type="OrthoDB" id="5125733at2759"/>
<proteinExistence type="predicted"/>
<dbReference type="InterPro" id="IPR010730">
    <property type="entry name" value="HET"/>
</dbReference>
<evidence type="ECO:0000259" key="2">
    <source>
        <dbReference type="Pfam" id="PF06985"/>
    </source>
</evidence>
<keyword evidence="4" id="KW-1185">Reference proteome</keyword>
<feature type="domain" description="Heterokaryon incompatibility" evidence="2">
    <location>
        <begin position="250"/>
        <end position="400"/>
    </location>
</feature>
<dbReference type="Pfam" id="PF06985">
    <property type="entry name" value="HET"/>
    <property type="match status" value="1"/>
</dbReference>
<dbReference type="EMBL" id="JAGTJS010000006">
    <property type="protein sequence ID" value="KAH7265965.1"/>
    <property type="molecule type" value="Genomic_DNA"/>
</dbReference>
<dbReference type="Proteomes" id="UP000736672">
    <property type="component" value="Unassembled WGS sequence"/>
</dbReference>
<protein>
    <submittedName>
        <fullName evidence="3">Heterokaryon incompatibility protein-domain-containing protein</fullName>
    </submittedName>
</protein>
<evidence type="ECO:0000313" key="3">
    <source>
        <dbReference type="EMBL" id="KAH7265965.1"/>
    </source>
</evidence>
<reference evidence="3" key="1">
    <citation type="journal article" date="2021" name="Nat. Commun.">
        <title>Genetic determinants of endophytism in the Arabidopsis root mycobiome.</title>
        <authorList>
            <person name="Mesny F."/>
            <person name="Miyauchi S."/>
            <person name="Thiergart T."/>
            <person name="Pickel B."/>
            <person name="Atanasova L."/>
            <person name="Karlsson M."/>
            <person name="Huettel B."/>
            <person name="Barry K.W."/>
            <person name="Haridas S."/>
            <person name="Chen C."/>
            <person name="Bauer D."/>
            <person name="Andreopoulos W."/>
            <person name="Pangilinan J."/>
            <person name="LaButti K."/>
            <person name="Riley R."/>
            <person name="Lipzen A."/>
            <person name="Clum A."/>
            <person name="Drula E."/>
            <person name="Henrissat B."/>
            <person name="Kohler A."/>
            <person name="Grigoriev I.V."/>
            <person name="Martin F.M."/>
            <person name="Hacquard S."/>
        </authorList>
    </citation>
    <scope>NUCLEOTIDE SEQUENCE</scope>
    <source>
        <strain evidence="3">FSSC 5 MPI-SDFR-AT-0091</strain>
    </source>
</reference>
<evidence type="ECO:0000313" key="4">
    <source>
        <dbReference type="Proteomes" id="UP000736672"/>
    </source>
</evidence>
<feature type="region of interest" description="Disordered" evidence="1">
    <location>
        <begin position="71"/>
        <end position="118"/>
    </location>
</feature>